<evidence type="ECO:0000256" key="3">
    <source>
        <dbReference type="PROSITE-ProRule" id="PRU00339"/>
    </source>
</evidence>
<dbReference type="AlphaFoldDB" id="C5LUE8"/>
<dbReference type="InterPro" id="IPR019734">
    <property type="entry name" value="TPR_rpt"/>
</dbReference>
<feature type="region of interest" description="Disordered" evidence="4">
    <location>
        <begin position="1"/>
        <end position="23"/>
    </location>
</feature>
<dbReference type="SMART" id="SM00028">
    <property type="entry name" value="TPR"/>
    <property type="match status" value="3"/>
</dbReference>
<evidence type="ECO:0000256" key="2">
    <source>
        <dbReference type="ARBA" id="ARBA00022803"/>
    </source>
</evidence>
<accession>C5LUE8</accession>
<name>C5LUE8_PERM5</name>
<evidence type="ECO:0000256" key="1">
    <source>
        <dbReference type="ARBA" id="ARBA00022737"/>
    </source>
</evidence>
<sequence length="314" mass="34482">MECVVPPGSAFPSSDGSRMESMEAEDPRITLLRPFAVAESTFVQLTRQEKHAEAVAVLEAVLNEEHLTVQRMRPCLLASLFERLCIGYNTVALHLLQAGETDEALGVFNKAEAVTALANHHITRGARLILRAVTYNNLGCFYKTLGKLHTALGYLKKALLIEAREQLSATPAVAEAFAFNPSTTHTNMCALLSEMGDHQQAVVHAKAALMLLKQQRAVYLSKQPLEGMTDLSEGEASAAMPAGPKPLICTAFFNLGCEYEHLRKEGDAMEAYMRAYEFALDELGLDHSLVHQIQTCLKQLAQRRFPALEAPSSQ</sequence>
<dbReference type="PANTHER" id="PTHR45641:SF19">
    <property type="entry name" value="NEPHROCYSTIN-3"/>
    <property type="match status" value="1"/>
</dbReference>
<dbReference type="RefSeq" id="XP_002766964.1">
    <property type="nucleotide sequence ID" value="XM_002766918.1"/>
</dbReference>
<dbReference type="InParanoid" id="C5LUE8"/>
<dbReference type="Proteomes" id="UP000007800">
    <property type="component" value="Unassembled WGS sequence"/>
</dbReference>
<dbReference type="Pfam" id="PF13181">
    <property type="entry name" value="TPR_8"/>
    <property type="match status" value="2"/>
</dbReference>
<feature type="repeat" description="TPR" evidence="3">
    <location>
        <begin position="132"/>
        <end position="165"/>
    </location>
</feature>
<dbReference type="OrthoDB" id="2148418at2759"/>
<protein>
    <submittedName>
        <fullName evidence="5">Uncharacterized protein</fullName>
    </submittedName>
</protein>
<dbReference type="PROSITE" id="PS50005">
    <property type="entry name" value="TPR"/>
    <property type="match status" value="1"/>
</dbReference>
<gene>
    <name evidence="5" type="ORF">Pmar_PMAR010944</name>
</gene>
<keyword evidence="2 3" id="KW-0802">TPR repeat</keyword>
<dbReference type="PANTHER" id="PTHR45641">
    <property type="entry name" value="TETRATRICOPEPTIDE REPEAT PROTEIN (AFU_ORTHOLOGUE AFUA_6G03870)"/>
    <property type="match status" value="1"/>
</dbReference>
<organism evidence="6">
    <name type="scientific">Perkinsus marinus (strain ATCC 50983 / TXsc)</name>
    <dbReference type="NCBI Taxonomy" id="423536"/>
    <lineage>
        <taxon>Eukaryota</taxon>
        <taxon>Sar</taxon>
        <taxon>Alveolata</taxon>
        <taxon>Perkinsozoa</taxon>
        <taxon>Perkinsea</taxon>
        <taxon>Perkinsida</taxon>
        <taxon>Perkinsidae</taxon>
        <taxon>Perkinsus</taxon>
    </lineage>
</organism>
<keyword evidence="6" id="KW-1185">Reference proteome</keyword>
<dbReference type="OMA" id="FERLCIG"/>
<reference evidence="5 6" key="1">
    <citation type="submission" date="2008-07" db="EMBL/GenBank/DDBJ databases">
        <authorList>
            <person name="El-Sayed N."/>
            <person name="Caler E."/>
            <person name="Inman J."/>
            <person name="Amedeo P."/>
            <person name="Hass B."/>
            <person name="Wortman J."/>
        </authorList>
    </citation>
    <scope>NUCLEOTIDE SEQUENCE [LARGE SCALE GENOMIC DNA]</scope>
    <source>
        <strain evidence="6">ATCC 50983 / TXsc</strain>
    </source>
</reference>
<keyword evidence="1" id="KW-0677">Repeat</keyword>
<evidence type="ECO:0000313" key="6">
    <source>
        <dbReference type="Proteomes" id="UP000007800"/>
    </source>
</evidence>
<evidence type="ECO:0000313" key="5">
    <source>
        <dbReference type="EMBL" id="EEQ99681.1"/>
    </source>
</evidence>
<dbReference type="SUPFAM" id="SSF48452">
    <property type="entry name" value="TPR-like"/>
    <property type="match status" value="2"/>
</dbReference>
<dbReference type="GeneID" id="9051520"/>
<dbReference type="EMBL" id="GG685476">
    <property type="protein sequence ID" value="EEQ99681.1"/>
    <property type="molecule type" value="Genomic_DNA"/>
</dbReference>
<dbReference type="Gene3D" id="1.25.40.10">
    <property type="entry name" value="Tetratricopeptide repeat domain"/>
    <property type="match status" value="2"/>
</dbReference>
<proteinExistence type="predicted"/>
<evidence type="ECO:0000256" key="4">
    <source>
        <dbReference type="SAM" id="MobiDB-lite"/>
    </source>
</evidence>
<dbReference type="InterPro" id="IPR011990">
    <property type="entry name" value="TPR-like_helical_dom_sf"/>
</dbReference>